<organism evidence="2 3">
    <name type="scientific">Ceraceosorus bombacis</name>
    <dbReference type="NCBI Taxonomy" id="401625"/>
    <lineage>
        <taxon>Eukaryota</taxon>
        <taxon>Fungi</taxon>
        <taxon>Dikarya</taxon>
        <taxon>Basidiomycota</taxon>
        <taxon>Ustilaginomycotina</taxon>
        <taxon>Exobasidiomycetes</taxon>
        <taxon>Ceraceosorales</taxon>
        <taxon>Ceraceosoraceae</taxon>
        <taxon>Ceraceosorus</taxon>
    </lineage>
</organism>
<evidence type="ECO:0000313" key="2">
    <source>
        <dbReference type="EMBL" id="CEH18061.1"/>
    </source>
</evidence>
<dbReference type="OrthoDB" id="10322882at2759"/>
<dbReference type="Proteomes" id="UP000054845">
    <property type="component" value="Unassembled WGS sequence"/>
</dbReference>
<protein>
    <submittedName>
        <fullName evidence="2">Uncharacterized protein</fullName>
    </submittedName>
</protein>
<dbReference type="AlphaFoldDB" id="A0A0P1BMK6"/>
<keyword evidence="3" id="KW-1185">Reference proteome</keyword>
<sequence length="326" mass="34335">MFSATQFKTLALAALLFINTVSAADTLGRPVSSSAQCDSICQQVHDPNAVESIGRTIESSISSTGNYDILLGQRSANGVGYDASTIWKLWAKSLESSFSSSVSHLQESGHADDKVCVDKATLAKLTAASLNCHSHVKGSGALGGAAGGSVSWSYNTSGDNNPQVGWGAGVDNGGAPIDTHGVNAGGDSSAFGSGSNVHHHENGKLLTTYGSEYAFARLDGYHSTFRAHPIKGQDGSFRLTEIKRNGATVSYPVKINSALGQFKPLYGDKDAVFTFKPTQFGDSCWGSPGFKMARRQDWGGWGPNYRATKSSSADECVDVELEEADC</sequence>
<proteinExistence type="predicted"/>
<evidence type="ECO:0000256" key="1">
    <source>
        <dbReference type="SAM" id="SignalP"/>
    </source>
</evidence>
<accession>A0A0P1BMK6</accession>
<feature type="chain" id="PRO_5006059690" evidence="1">
    <location>
        <begin position="24"/>
        <end position="326"/>
    </location>
</feature>
<dbReference type="EMBL" id="CCYA01000269">
    <property type="protein sequence ID" value="CEH18061.1"/>
    <property type="molecule type" value="Genomic_DNA"/>
</dbReference>
<keyword evidence="1" id="KW-0732">Signal</keyword>
<feature type="signal peptide" evidence="1">
    <location>
        <begin position="1"/>
        <end position="23"/>
    </location>
</feature>
<name>A0A0P1BMK6_9BASI</name>
<evidence type="ECO:0000313" key="3">
    <source>
        <dbReference type="Proteomes" id="UP000054845"/>
    </source>
</evidence>
<reference evidence="2 3" key="1">
    <citation type="submission" date="2014-09" db="EMBL/GenBank/DDBJ databases">
        <authorList>
            <person name="Magalhaes I.L.F."/>
            <person name="Oliveira U."/>
            <person name="Santos F.R."/>
            <person name="Vidigal T.H.D.A."/>
            <person name="Brescovit A.D."/>
            <person name="Santos A.J."/>
        </authorList>
    </citation>
    <scope>NUCLEOTIDE SEQUENCE [LARGE SCALE GENOMIC DNA]</scope>
</reference>